<evidence type="ECO:0000313" key="2">
    <source>
        <dbReference type="EMBL" id="KRT85282.1"/>
    </source>
</evidence>
<dbReference type="InterPro" id="IPR038991">
    <property type="entry name" value="CAAP1"/>
</dbReference>
<evidence type="ECO:0000256" key="1">
    <source>
        <dbReference type="SAM" id="MobiDB-lite"/>
    </source>
</evidence>
<feature type="compositionally biased region" description="Basic residues" evidence="1">
    <location>
        <begin position="142"/>
        <end position="152"/>
    </location>
</feature>
<dbReference type="PANTHER" id="PTHR14740:SF3">
    <property type="entry name" value="CASPASE ACTIVITY AND APOPTOSIS INHIBITOR 1"/>
    <property type="match status" value="1"/>
</dbReference>
<feature type="compositionally biased region" description="Basic and acidic residues" evidence="1">
    <location>
        <begin position="252"/>
        <end position="277"/>
    </location>
</feature>
<feature type="region of interest" description="Disordered" evidence="1">
    <location>
        <begin position="225"/>
        <end position="360"/>
    </location>
</feature>
<accession>A0A0T6BD74</accession>
<dbReference type="GO" id="GO:0042981">
    <property type="term" value="P:regulation of apoptotic process"/>
    <property type="evidence" value="ECO:0007669"/>
    <property type="project" value="InterPro"/>
</dbReference>
<dbReference type="AlphaFoldDB" id="A0A0T6BD74"/>
<feature type="compositionally biased region" description="Basic and acidic residues" evidence="1">
    <location>
        <begin position="153"/>
        <end position="168"/>
    </location>
</feature>
<reference evidence="2 3" key="1">
    <citation type="submission" date="2015-09" db="EMBL/GenBank/DDBJ databases">
        <title>Draft genome of the scarab beetle Oryctes borbonicus.</title>
        <authorList>
            <person name="Meyer J.M."/>
            <person name="Markov G.V."/>
            <person name="Baskaran P."/>
            <person name="Herrmann M."/>
            <person name="Sommer R.J."/>
            <person name="Roedelsperger C."/>
        </authorList>
    </citation>
    <scope>NUCLEOTIDE SEQUENCE [LARGE SCALE GENOMIC DNA]</scope>
    <source>
        <strain evidence="2">OB123</strain>
        <tissue evidence="2">Whole animal</tissue>
    </source>
</reference>
<feature type="compositionally biased region" description="Basic and acidic residues" evidence="1">
    <location>
        <begin position="326"/>
        <end position="345"/>
    </location>
</feature>
<organism evidence="2 3">
    <name type="scientific">Oryctes borbonicus</name>
    <dbReference type="NCBI Taxonomy" id="1629725"/>
    <lineage>
        <taxon>Eukaryota</taxon>
        <taxon>Metazoa</taxon>
        <taxon>Ecdysozoa</taxon>
        <taxon>Arthropoda</taxon>
        <taxon>Hexapoda</taxon>
        <taxon>Insecta</taxon>
        <taxon>Pterygota</taxon>
        <taxon>Neoptera</taxon>
        <taxon>Endopterygota</taxon>
        <taxon>Coleoptera</taxon>
        <taxon>Polyphaga</taxon>
        <taxon>Scarabaeiformia</taxon>
        <taxon>Scarabaeidae</taxon>
        <taxon>Dynastinae</taxon>
        <taxon>Oryctes</taxon>
    </lineage>
</organism>
<evidence type="ECO:0000313" key="3">
    <source>
        <dbReference type="Proteomes" id="UP000051574"/>
    </source>
</evidence>
<gene>
    <name evidence="2" type="ORF">AMK59_645</name>
</gene>
<dbReference type="Proteomes" id="UP000051574">
    <property type="component" value="Unassembled WGS sequence"/>
</dbReference>
<comment type="caution">
    <text evidence="2">The sequence shown here is derived from an EMBL/GenBank/DDBJ whole genome shotgun (WGS) entry which is preliminary data.</text>
</comment>
<sequence length="360" mass="40426">MSSTKQKSKKINVNSTDSGDESEHELFYYANDRIRLMKEVLKLIKPKKIKAIAPDFMKNLDIDEINSILLEELLGISNKRLRHILNGDNIDTVSTSSESEQEQPPIDVISLDDISDTDDDFGLGSVNTSNGNVKKDTSDKTKSHKEKKRTKEIKKEKGHNSTKKIGAENESDKLMNVLEILELQARARAIRSQLALESIHKKSGTVEMSQTIEDDDDTAVILSSPKNEEIVITSSDSEREGSWKKEKRLHGNSKEKDLISRSESKSDEQNSGDKQENESCSIGKNNLAKDNVQNDKNKLLEKESAVKKLSENVLDEKMIDTTSSKDPNKENSNNDKNDAVYRSDSDNDVINLDSEDIENV</sequence>
<feature type="region of interest" description="Disordered" evidence="1">
    <location>
        <begin position="1"/>
        <end position="22"/>
    </location>
</feature>
<dbReference type="PANTHER" id="PTHR14740">
    <property type="entry name" value="CASPASE ACTIVITY AND APOPTOSIS INHIBITOR 1"/>
    <property type="match status" value="1"/>
</dbReference>
<feature type="compositionally biased region" description="Basic residues" evidence="1">
    <location>
        <begin position="1"/>
        <end position="10"/>
    </location>
</feature>
<keyword evidence="3" id="KW-1185">Reference proteome</keyword>
<feature type="region of interest" description="Disordered" evidence="1">
    <location>
        <begin position="120"/>
        <end position="168"/>
    </location>
</feature>
<name>A0A0T6BD74_9SCAR</name>
<dbReference type="Pfam" id="PF15335">
    <property type="entry name" value="CAAP1"/>
    <property type="match status" value="1"/>
</dbReference>
<proteinExistence type="predicted"/>
<dbReference type="OrthoDB" id="10064012at2759"/>
<protein>
    <submittedName>
        <fullName evidence="2">Uncharacterized protein</fullName>
    </submittedName>
</protein>
<dbReference type="EMBL" id="LJIG01001658">
    <property type="protein sequence ID" value="KRT85282.1"/>
    <property type="molecule type" value="Genomic_DNA"/>
</dbReference>
<feature type="compositionally biased region" description="Basic and acidic residues" evidence="1">
    <location>
        <begin position="292"/>
        <end position="319"/>
    </location>
</feature>